<dbReference type="AlphaFoldDB" id="A0A0F9NZ03"/>
<protein>
    <submittedName>
        <fullName evidence="2">Uncharacterized protein</fullName>
    </submittedName>
</protein>
<accession>A0A0F9NZ03</accession>
<keyword evidence="1" id="KW-1133">Transmembrane helix</keyword>
<keyword evidence="1" id="KW-0472">Membrane</keyword>
<proteinExistence type="predicted"/>
<feature type="transmembrane region" description="Helical" evidence="1">
    <location>
        <begin position="73"/>
        <end position="93"/>
    </location>
</feature>
<comment type="caution">
    <text evidence="2">The sequence shown here is derived from an EMBL/GenBank/DDBJ whole genome shotgun (WGS) entry which is preliminary data.</text>
</comment>
<sequence length="132" mass="14814">MNRRRLKQRLLKWGPTLLGILVCAVPLARSAYFQRQLARLFAQDGPAEQQMARLFAMFTGGALGPVTIVDFDWPYYVAAVLLALIAARFWWLYRPIPLDHCQVCRYDLTGNVTGRCPECGAATVSPGRGERS</sequence>
<evidence type="ECO:0000256" key="1">
    <source>
        <dbReference type="SAM" id="Phobius"/>
    </source>
</evidence>
<gene>
    <name evidence="2" type="ORF">LCGC14_0908540</name>
</gene>
<keyword evidence="1" id="KW-0812">Transmembrane</keyword>
<dbReference type="EMBL" id="LAZR01003006">
    <property type="protein sequence ID" value="KKN23089.1"/>
    <property type="molecule type" value="Genomic_DNA"/>
</dbReference>
<organism evidence="2">
    <name type="scientific">marine sediment metagenome</name>
    <dbReference type="NCBI Taxonomy" id="412755"/>
    <lineage>
        <taxon>unclassified sequences</taxon>
        <taxon>metagenomes</taxon>
        <taxon>ecological metagenomes</taxon>
    </lineage>
</organism>
<name>A0A0F9NZ03_9ZZZZ</name>
<evidence type="ECO:0000313" key="2">
    <source>
        <dbReference type="EMBL" id="KKN23089.1"/>
    </source>
</evidence>
<reference evidence="2" key="1">
    <citation type="journal article" date="2015" name="Nature">
        <title>Complex archaea that bridge the gap between prokaryotes and eukaryotes.</title>
        <authorList>
            <person name="Spang A."/>
            <person name="Saw J.H."/>
            <person name="Jorgensen S.L."/>
            <person name="Zaremba-Niedzwiedzka K."/>
            <person name="Martijn J."/>
            <person name="Lind A.E."/>
            <person name="van Eijk R."/>
            <person name="Schleper C."/>
            <person name="Guy L."/>
            <person name="Ettema T.J."/>
        </authorList>
    </citation>
    <scope>NUCLEOTIDE SEQUENCE</scope>
</reference>